<dbReference type="InterPro" id="IPR001073">
    <property type="entry name" value="C1q_dom"/>
</dbReference>
<name>A0A8B8BQ73_CRAVI</name>
<keyword evidence="2" id="KW-0964">Secreted</keyword>
<dbReference type="SUPFAM" id="SSF49842">
    <property type="entry name" value="TNF-like"/>
    <property type="match status" value="1"/>
</dbReference>
<dbReference type="GO" id="GO:0005576">
    <property type="term" value="C:extracellular region"/>
    <property type="evidence" value="ECO:0007669"/>
    <property type="project" value="UniProtKB-SubCell"/>
</dbReference>
<dbReference type="AlphaFoldDB" id="A0A8B8BQ73"/>
<dbReference type="GeneID" id="111112022"/>
<keyword evidence="4" id="KW-0175">Coiled coil</keyword>
<dbReference type="InterPro" id="IPR008983">
    <property type="entry name" value="Tumour_necrosis_fac-like_dom"/>
</dbReference>
<dbReference type="Gene3D" id="2.60.120.40">
    <property type="match status" value="1"/>
</dbReference>
<evidence type="ECO:0000259" key="6">
    <source>
        <dbReference type="PROSITE" id="PS50871"/>
    </source>
</evidence>
<evidence type="ECO:0000256" key="3">
    <source>
        <dbReference type="ARBA" id="ARBA00022729"/>
    </source>
</evidence>
<dbReference type="PANTHER" id="PTHR22923:SF116">
    <property type="entry name" value="C1Q DOMAIN-CONTAINING PROTEIN"/>
    <property type="match status" value="1"/>
</dbReference>
<dbReference type="RefSeq" id="XP_022305014.1">
    <property type="nucleotide sequence ID" value="XM_022449306.1"/>
</dbReference>
<feature type="chain" id="PRO_5034293745" evidence="5">
    <location>
        <begin position="24"/>
        <end position="222"/>
    </location>
</feature>
<sequence>MTCFVKCLLFLAVCLIIGDRVAANSLDKRTSFAKRTDKDTYYNIYTKINALEKDLKNMETRLQKKNKLLRQVLQSVLEDSNLELPDKSLKKQTNLASKKNAVGFTTRLGSATYRSSSSIIGGSKIFYNGGNAYNGTVFTCPSPGLYLFYVSVMTNTRNSGIRIYKNSQQLTLAWSGMGSPQYNGASTSAVVWLDVGDQVFLRPYGSSLVVTGESVFTGVKVN</sequence>
<keyword evidence="7" id="KW-1185">Reference proteome</keyword>
<protein>
    <submittedName>
        <fullName evidence="8">Uncharacterized protein LOC111112022 isoform X1</fullName>
    </submittedName>
</protein>
<organism evidence="7 8">
    <name type="scientific">Crassostrea virginica</name>
    <name type="common">Eastern oyster</name>
    <dbReference type="NCBI Taxonomy" id="6565"/>
    <lineage>
        <taxon>Eukaryota</taxon>
        <taxon>Metazoa</taxon>
        <taxon>Spiralia</taxon>
        <taxon>Lophotrochozoa</taxon>
        <taxon>Mollusca</taxon>
        <taxon>Bivalvia</taxon>
        <taxon>Autobranchia</taxon>
        <taxon>Pteriomorphia</taxon>
        <taxon>Ostreida</taxon>
        <taxon>Ostreoidea</taxon>
        <taxon>Ostreidae</taxon>
        <taxon>Crassostrea</taxon>
    </lineage>
</organism>
<dbReference type="SMART" id="SM00110">
    <property type="entry name" value="C1Q"/>
    <property type="match status" value="1"/>
</dbReference>
<dbReference type="OrthoDB" id="10071402at2759"/>
<evidence type="ECO:0000256" key="1">
    <source>
        <dbReference type="ARBA" id="ARBA00004613"/>
    </source>
</evidence>
<feature type="signal peptide" evidence="5">
    <location>
        <begin position="1"/>
        <end position="23"/>
    </location>
</feature>
<dbReference type="PROSITE" id="PS50871">
    <property type="entry name" value="C1Q"/>
    <property type="match status" value="1"/>
</dbReference>
<dbReference type="KEGG" id="cvn:111112022"/>
<dbReference type="InterPro" id="IPR050822">
    <property type="entry name" value="Cerebellin_Synaptic_Org"/>
</dbReference>
<evidence type="ECO:0000256" key="2">
    <source>
        <dbReference type="ARBA" id="ARBA00022525"/>
    </source>
</evidence>
<feature type="coiled-coil region" evidence="4">
    <location>
        <begin position="48"/>
        <end position="75"/>
    </location>
</feature>
<proteinExistence type="predicted"/>
<dbReference type="Pfam" id="PF00386">
    <property type="entry name" value="C1q"/>
    <property type="match status" value="1"/>
</dbReference>
<comment type="subcellular location">
    <subcellularLocation>
        <location evidence="1">Secreted</location>
    </subcellularLocation>
</comment>
<reference evidence="8" key="1">
    <citation type="submission" date="2025-08" db="UniProtKB">
        <authorList>
            <consortium name="RefSeq"/>
        </authorList>
    </citation>
    <scope>IDENTIFICATION</scope>
    <source>
        <tissue evidence="8">Whole sample</tissue>
    </source>
</reference>
<dbReference type="PRINTS" id="PR00007">
    <property type="entry name" value="COMPLEMNTC1Q"/>
</dbReference>
<keyword evidence="3 5" id="KW-0732">Signal</keyword>
<evidence type="ECO:0000313" key="7">
    <source>
        <dbReference type="Proteomes" id="UP000694844"/>
    </source>
</evidence>
<accession>A0A8B8BQ73</accession>
<feature type="domain" description="C1q" evidence="6">
    <location>
        <begin position="97"/>
        <end position="222"/>
    </location>
</feature>
<evidence type="ECO:0000313" key="8">
    <source>
        <dbReference type="RefSeq" id="XP_022305014.1"/>
    </source>
</evidence>
<dbReference type="PANTHER" id="PTHR22923">
    <property type="entry name" value="CEREBELLIN-RELATED"/>
    <property type="match status" value="1"/>
</dbReference>
<gene>
    <name evidence="8" type="primary">LOC111112022</name>
</gene>
<dbReference type="Proteomes" id="UP000694844">
    <property type="component" value="Chromosome 9"/>
</dbReference>
<evidence type="ECO:0000256" key="5">
    <source>
        <dbReference type="SAM" id="SignalP"/>
    </source>
</evidence>
<evidence type="ECO:0000256" key="4">
    <source>
        <dbReference type="SAM" id="Coils"/>
    </source>
</evidence>